<keyword evidence="2" id="KW-1185">Reference proteome</keyword>
<accession>A0ABQ1MEV5</accession>
<comment type="caution">
    <text evidence="1">The sequence shown here is derived from an EMBL/GenBank/DDBJ whole genome shotgun (WGS) entry which is preliminary data.</text>
</comment>
<organism evidence="1 2">
    <name type="scientific">Parapedobacter defluvii</name>
    <dbReference type="NCBI Taxonomy" id="2045106"/>
    <lineage>
        <taxon>Bacteria</taxon>
        <taxon>Pseudomonadati</taxon>
        <taxon>Bacteroidota</taxon>
        <taxon>Sphingobacteriia</taxon>
        <taxon>Sphingobacteriales</taxon>
        <taxon>Sphingobacteriaceae</taxon>
        <taxon>Parapedobacter</taxon>
    </lineage>
</organism>
<sequence>MEVFPTDEDVAYTRFTYSGGHGIPGEHLEEAIAYIKDFLQ</sequence>
<name>A0ABQ1MEV5_9SPHI</name>
<gene>
    <name evidence="1" type="ORF">GCM10011386_34270</name>
</gene>
<evidence type="ECO:0000313" key="1">
    <source>
        <dbReference type="EMBL" id="GGC39342.1"/>
    </source>
</evidence>
<dbReference type="Proteomes" id="UP000597338">
    <property type="component" value="Unassembled WGS sequence"/>
</dbReference>
<proteinExistence type="predicted"/>
<dbReference type="EMBL" id="BMIK01000014">
    <property type="protein sequence ID" value="GGC39342.1"/>
    <property type="molecule type" value="Genomic_DNA"/>
</dbReference>
<reference evidence="2" key="1">
    <citation type="journal article" date="2019" name="Int. J. Syst. Evol. Microbiol.">
        <title>The Global Catalogue of Microorganisms (GCM) 10K type strain sequencing project: providing services to taxonomists for standard genome sequencing and annotation.</title>
        <authorList>
            <consortium name="The Broad Institute Genomics Platform"/>
            <consortium name="The Broad Institute Genome Sequencing Center for Infectious Disease"/>
            <person name="Wu L."/>
            <person name="Ma J."/>
        </authorList>
    </citation>
    <scope>NUCLEOTIDE SEQUENCE [LARGE SCALE GENOMIC DNA]</scope>
    <source>
        <strain evidence="2">CGMCC 1.15342</strain>
    </source>
</reference>
<protein>
    <submittedName>
        <fullName evidence="1">Uncharacterized protein</fullName>
    </submittedName>
</protein>
<evidence type="ECO:0000313" key="2">
    <source>
        <dbReference type="Proteomes" id="UP000597338"/>
    </source>
</evidence>